<organism evidence="14 15">
    <name type="scientific">Schaalia hyovaginalis</name>
    <dbReference type="NCBI Taxonomy" id="29316"/>
    <lineage>
        <taxon>Bacteria</taxon>
        <taxon>Bacillati</taxon>
        <taxon>Actinomycetota</taxon>
        <taxon>Actinomycetes</taxon>
        <taxon>Actinomycetales</taxon>
        <taxon>Actinomycetaceae</taxon>
        <taxon>Schaalia</taxon>
    </lineage>
</organism>
<evidence type="ECO:0000256" key="8">
    <source>
        <dbReference type="ARBA" id="ARBA00023146"/>
    </source>
</evidence>
<dbReference type="PANTHER" id="PTHR11766">
    <property type="entry name" value="TYROSYL-TRNA SYNTHETASE"/>
    <property type="match status" value="1"/>
</dbReference>
<feature type="binding site" evidence="11">
    <location>
        <position position="170"/>
    </location>
    <ligand>
        <name>L-tyrosine</name>
        <dbReference type="ChEBI" id="CHEBI:58315"/>
    </ligand>
</feature>
<keyword evidence="5 11" id="KW-0067">ATP-binding</keyword>
<evidence type="ECO:0000256" key="10">
    <source>
        <dbReference type="ARBA" id="ARBA00060965"/>
    </source>
</evidence>
<dbReference type="AlphaFoldDB" id="A0A923E570"/>
<accession>A0A923E570</accession>
<dbReference type="Gene3D" id="3.10.290.10">
    <property type="entry name" value="RNA-binding S4 domain"/>
    <property type="match status" value="1"/>
</dbReference>
<dbReference type="PANTHER" id="PTHR11766:SF0">
    <property type="entry name" value="TYROSINE--TRNA LIGASE, MITOCHONDRIAL"/>
    <property type="match status" value="1"/>
</dbReference>
<keyword evidence="3 11" id="KW-0436">Ligase</keyword>
<gene>
    <name evidence="11" type="primary">tyrS</name>
    <name evidence="14" type="ORF">HD592_001137</name>
</gene>
<evidence type="ECO:0000313" key="15">
    <source>
        <dbReference type="Proteomes" id="UP000617426"/>
    </source>
</evidence>
<proteinExistence type="inferred from homology"/>
<dbReference type="Gene3D" id="1.10.240.10">
    <property type="entry name" value="Tyrosyl-Transfer RNA Synthetase"/>
    <property type="match status" value="1"/>
</dbReference>
<dbReference type="GO" id="GO:0042803">
    <property type="term" value="F:protein homodimerization activity"/>
    <property type="evidence" value="ECO:0007669"/>
    <property type="project" value="UniProtKB-ARBA"/>
</dbReference>
<dbReference type="PROSITE" id="PS50889">
    <property type="entry name" value="S4"/>
    <property type="match status" value="1"/>
</dbReference>
<dbReference type="InterPro" id="IPR036986">
    <property type="entry name" value="S4_RNA-bd_sf"/>
</dbReference>
<comment type="caution">
    <text evidence="14">The sequence shown here is derived from an EMBL/GenBank/DDBJ whole genome shotgun (WGS) entry which is preliminary data.</text>
</comment>
<comment type="catalytic activity">
    <reaction evidence="9 11">
        <text>tRNA(Tyr) + L-tyrosine + ATP = L-tyrosyl-tRNA(Tyr) + AMP + diphosphate + H(+)</text>
        <dbReference type="Rhea" id="RHEA:10220"/>
        <dbReference type="Rhea" id="RHEA-COMP:9706"/>
        <dbReference type="Rhea" id="RHEA-COMP:9707"/>
        <dbReference type="ChEBI" id="CHEBI:15378"/>
        <dbReference type="ChEBI" id="CHEBI:30616"/>
        <dbReference type="ChEBI" id="CHEBI:33019"/>
        <dbReference type="ChEBI" id="CHEBI:58315"/>
        <dbReference type="ChEBI" id="CHEBI:78442"/>
        <dbReference type="ChEBI" id="CHEBI:78536"/>
        <dbReference type="ChEBI" id="CHEBI:456215"/>
        <dbReference type="EC" id="6.1.1.1"/>
    </reaction>
</comment>
<reference evidence="14" key="1">
    <citation type="submission" date="2020-08" db="EMBL/GenBank/DDBJ databases">
        <title>Sequencing the genomes of 1000 actinobacteria strains.</title>
        <authorList>
            <person name="Klenk H.-P."/>
        </authorList>
    </citation>
    <scope>NUCLEOTIDE SEQUENCE</scope>
    <source>
        <strain evidence="14">DSM 10695</strain>
    </source>
</reference>
<dbReference type="InterPro" id="IPR002307">
    <property type="entry name" value="Tyr-tRNA-ligase"/>
</dbReference>
<feature type="binding site" evidence="11">
    <location>
        <position position="174"/>
    </location>
    <ligand>
        <name>L-tyrosine</name>
        <dbReference type="ChEBI" id="CHEBI:58315"/>
    </ligand>
</feature>
<dbReference type="InterPro" id="IPR002305">
    <property type="entry name" value="aa-tRNA-synth_Ic"/>
</dbReference>
<evidence type="ECO:0000256" key="12">
    <source>
        <dbReference type="PROSITE-ProRule" id="PRU00182"/>
    </source>
</evidence>
<dbReference type="InterPro" id="IPR054608">
    <property type="entry name" value="SYY-like_C"/>
</dbReference>
<dbReference type="Gene3D" id="3.40.50.620">
    <property type="entry name" value="HUPs"/>
    <property type="match status" value="1"/>
</dbReference>
<evidence type="ECO:0000256" key="1">
    <source>
        <dbReference type="ARBA" id="ARBA00004496"/>
    </source>
</evidence>
<dbReference type="InterPro" id="IPR014729">
    <property type="entry name" value="Rossmann-like_a/b/a_fold"/>
</dbReference>
<dbReference type="Proteomes" id="UP000617426">
    <property type="component" value="Unassembled WGS sequence"/>
</dbReference>
<comment type="similarity">
    <text evidence="10 11">Belongs to the class-I aminoacyl-tRNA synthetase family. TyrS type 1 subfamily.</text>
</comment>
<protein>
    <recommendedName>
        <fullName evidence="11">Tyrosine--tRNA ligase</fullName>
        <ecNumber evidence="11">6.1.1.1</ecNumber>
    </recommendedName>
    <alternativeName>
        <fullName evidence="11">Tyrosyl-tRNA synthetase</fullName>
        <shortName evidence="11">TyrRS</shortName>
    </alternativeName>
</protein>
<dbReference type="FunFam" id="1.10.240.10:FF:000001">
    <property type="entry name" value="Tyrosine--tRNA ligase"/>
    <property type="match status" value="1"/>
</dbReference>
<feature type="binding site" evidence="11">
    <location>
        <position position="35"/>
    </location>
    <ligand>
        <name>L-tyrosine</name>
        <dbReference type="ChEBI" id="CHEBI:58315"/>
    </ligand>
</feature>
<evidence type="ECO:0000256" key="3">
    <source>
        <dbReference type="ARBA" id="ARBA00022598"/>
    </source>
</evidence>
<comment type="function">
    <text evidence="11">Catalyzes the attachment of tyrosine to tRNA(Tyr) in a two-step reaction: tyrosine is first activated by ATP to form Tyr-AMP and then transferred to the acceptor end of tRNA(Tyr).</text>
</comment>
<comment type="caution">
    <text evidence="11">Lacks conserved residue(s) required for the propagation of feature annotation.</text>
</comment>
<evidence type="ECO:0000256" key="2">
    <source>
        <dbReference type="ARBA" id="ARBA00022490"/>
    </source>
</evidence>
<dbReference type="GO" id="GO:0003723">
    <property type="term" value="F:RNA binding"/>
    <property type="evidence" value="ECO:0007669"/>
    <property type="project" value="UniProtKB-KW"/>
</dbReference>
<keyword evidence="2 11" id="KW-0963">Cytoplasm</keyword>
<sequence>MTDILDELQWRGLIAQHTDIDALREHLSAGPVTFYCGFDPTAPSLHHGHLVQIILMRHLQLAGHRPLALVGGATGQIGDPRQSGERQLQPREVVAGWSDRLRDQISRFLDFDGPAAATMVNNLDWTAELSAIDLLRGIGKYFRVGTMLNKDIVARRLASDEGISYTEFSYQILQANDFLELHRRYGATLETGGNDQWGNMIGGVDLIRKVEGASSHVLTTPIITKSDGTKFGKSEGGAIWLDPEMMSPYAFYQFWLRVEDADVVRFLKIFTFLDRRRIEELEAEVAERPHARVAQKALATEMTRLVHGEAELERVLAATEALWGGGDLSAIDEKTLTAATSNLPRASLSLGEATIVDALVGTGLEKGRGAARRTVASGGAYLNNAKVEDEDAPFTESDLLAGSVVLIRKGRRNLAVVELS</sequence>
<keyword evidence="6 12" id="KW-0694">RNA-binding</keyword>
<dbReference type="HAMAP" id="MF_02006">
    <property type="entry name" value="Tyr_tRNA_synth_type1"/>
    <property type="match status" value="1"/>
</dbReference>
<evidence type="ECO:0000256" key="4">
    <source>
        <dbReference type="ARBA" id="ARBA00022741"/>
    </source>
</evidence>
<dbReference type="FunFam" id="3.40.50.620:FF:000008">
    <property type="entry name" value="Tyrosine--tRNA ligase"/>
    <property type="match status" value="1"/>
</dbReference>
<evidence type="ECO:0000256" key="11">
    <source>
        <dbReference type="HAMAP-Rule" id="MF_02006"/>
    </source>
</evidence>
<keyword evidence="4 11" id="KW-0547">Nucleotide-binding</keyword>
<evidence type="ECO:0000313" key="14">
    <source>
        <dbReference type="EMBL" id="MBB6334572.1"/>
    </source>
</evidence>
<dbReference type="PRINTS" id="PR01040">
    <property type="entry name" value="TRNASYNTHTYR"/>
</dbReference>
<feature type="binding site" evidence="11">
    <location>
        <position position="233"/>
    </location>
    <ligand>
        <name>ATP</name>
        <dbReference type="ChEBI" id="CHEBI:30616"/>
    </ligand>
</feature>
<evidence type="ECO:0000256" key="9">
    <source>
        <dbReference type="ARBA" id="ARBA00048248"/>
    </source>
</evidence>
<name>A0A923E570_9ACTO</name>
<dbReference type="EMBL" id="JACHMK010000001">
    <property type="protein sequence ID" value="MBB6334572.1"/>
    <property type="molecule type" value="Genomic_DNA"/>
</dbReference>
<comment type="subcellular location">
    <subcellularLocation>
        <location evidence="1 11">Cytoplasm</location>
    </subcellularLocation>
</comment>
<dbReference type="GO" id="GO:0006437">
    <property type="term" value="P:tyrosyl-tRNA aminoacylation"/>
    <property type="evidence" value="ECO:0007669"/>
    <property type="project" value="UniProtKB-UniRule"/>
</dbReference>
<keyword evidence="15" id="KW-1185">Reference proteome</keyword>
<comment type="subunit">
    <text evidence="11">Homodimer.</text>
</comment>
<dbReference type="EC" id="6.1.1.1" evidence="11"/>
<feature type="domain" description="Tyrosine--tRNA ligase SYY-like C-terminal" evidence="13">
    <location>
        <begin position="338"/>
        <end position="415"/>
    </location>
</feature>
<dbReference type="RefSeq" id="WP_184452459.1">
    <property type="nucleotide sequence ID" value="NZ_JACHMK010000001.1"/>
</dbReference>
<evidence type="ECO:0000259" key="13">
    <source>
        <dbReference type="Pfam" id="PF22421"/>
    </source>
</evidence>
<dbReference type="NCBIfam" id="TIGR00234">
    <property type="entry name" value="tyrS"/>
    <property type="match status" value="1"/>
</dbReference>
<dbReference type="Pfam" id="PF22421">
    <property type="entry name" value="SYY_C-terminal"/>
    <property type="match status" value="1"/>
</dbReference>
<evidence type="ECO:0000256" key="5">
    <source>
        <dbReference type="ARBA" id="ARBA00022840"/>
    </source>
</evidence>
<dbReference type="InterPro" id="IPR024107">
    <property type="entry name" value="Tyr-tRNA-ligase_bac_1"/>
</dbReference>
<evidence type="ECO:0000256" key="7">
    <source>
        <dbReference type="ARBA" id="ARBA00022917"/>
    </source>
</evidence>
<feature type="short sequence motif" description="'KMSKS' region" evidence="11">
    <location>
        <begin position="230"/>
        <end position="234"/>
    </location>
</feature>
<keyword evidence="7 11" id="KW-0648">Protein biosynthesis</keyword>
<dbReference type="GO" id="GO:0004831">
    <property type="term" value="F:tyrosine-tRNA ligase activity"/>
    <property type="evidence" value="ECO:0007669"/>
    <property type="project" value="UniProtKB-UniRule"/>
</dbReference>
<dbReference type="SUPFAM" id="SSF52374">
    <property type="entry name" value="Nucleotidylyl transferase"/>
    <property type="match status" value="1"/>
</dbReference>
<dbReference type="GO" id="GO:0005829">
    <property type="term" value="C:cytosol"/>
    <property type="evidence" value="ECO:0007669"/>
    <property type="project" value="TreeGrafter"/>
</dbReference>
<evidence type="ECO:0000256" key="6">
    <source>
        <dbReference type="ARBA" id="ARBA00022884"/>
    </source>
</evidence>
<dbReference type="CDD" id="cd00805">
    <property type="entry name" value="TyrRS_core"/>
    <property type="match status" value="1"/>
</dbReference>
<dbReference type="GO" id="GO:0005524">
    <property type="term" value="F:ATP binding"/>
    <property type="evidence" value="ECO:0007669"/>
    <property type="project" value="UniProtKB-UniRule"/>
</dbReference>
<dbReference type="SUPFAM" id="SSF55174">
    <property type="entry name" value="Alpha-L RNA-binding motif"/>
    <property type="match status" value="1"/>
</dbReference>
<dbReference type="Pfam" id="PF00579">
    <property type="entry name" value="tRNA-synt_1b"/>
    <property type="match status" value="1"/>
</dbReference>
<keyword evidence="8 11" id="KW-0030">Aminoacyl-tRNA synthetase</keyword>
<dbReference type="InterPro" id="IPR024088">
    <property type="entry name" value="Tyr-tRNA-ligase_bac-type"/>
</dbReference>